<dbReference type="FunFam" id="3.30.160.60:FF:004444">
    <property type="match status" value="1"/>
</dbReference>
<dbReference type="Gene3D" id="3.30.160.60">
    <property type="entry name" value="Classic Zinc Finger"/>
    <property type="match status" value="6"/>
</dbReference>
<feature type="compositionally biased region" description="Pro residues" evidence="6">
    <location>
        <begin position="300"/>
        <end position="310"/>
    </location>
</feature>
<protein>
    <submittedName>
        <fullName evidence="8">Zinc finger protein 335</fullName>
    </submittedName>
</protein>
<dbReference type="Ensembl" id="ENSOANT00000047852.1">
    <property type="protein sequence ID" value="ENSOANP00000038809.1"/>
    <property type="gene ID" value="ENSOANG00000045138.1"/>
</dbReference>
<feature type="region of interest" description="Disordered" evidence="6">
    <location>
        <begin position="613"/>
        <end position="680"/>
    </location>
</feature>
<dbReference type="SMART" id="SM00355">
    <property type="entry name" value="ZnF_C2H2"/>
    <property type="match status" value="11"/>
</dbReference>
<sequence length="1030" mass="111635">PGARRSRPPRGPQEEASASGPGPDAARRGYLPDSSPVGPAALASDSAASDLGAAIDRIIESTIGPDLIQSESRGGAGRGGGPGAERCPRRLGEGGRRDPRPRGARAAPAPGGTSTGAPAGSGPPEAPADGPTSTSACPGPEEPDLQSLEAMMEVVVVRQFKCKLCRFCSTSKPPLLRHMRQRHFRPATGQRSGGPRKRGAAPREEDEEEEEEEDDDIVDAGAIDDPEEDSDYNPAEDEEARSRPPAAPAERPRRRPGRPRKLPRPEAGEDAAGARPGDAAGPPASSARSTASTRDAGAWGPPPGPLPGGVPLPVDGRGSARASIPSSGDWGRGRRPPSVRRAGRGRRRGGERAEGPSGRCCFKPPKPPLRPHLCRVCGSRFLSAEDLLFHVNSHEGGDPNLFKCLQCNYRCRRWSSLKEHMFNHAGSKPYKCEHCDYSSVYRKDVIRHSAVHNQDRSGGPGRAPKLSSFPCPVCGRVYSMQKRLTQHMKSHSPDKPHMCDKCGKSFKKRYTFKMHLLTHIHAVGHRRFKCEFCEFVCEEKKQLLNHQIGHVNDKPFKCGFCPYRTFREDFLLAHVAVKHTGGKPFGCEFCHFSTRHKKNLGLHVRCRHPGSYEDWARRHPEEPPAARRPRRPVFSPQQIEELRRRHGRASAAPAAPEAPPETGPAAGVRPGGRRAGARAGEAAAATRTALDLLLNIGARPEAGGAALQVAVVKAAGGDDPPAPARLLTPRPAGPGPGPGDRGGRREAGDPRDAPPPSRRRRQAHLRQHASLRPHQCGQCSFASKNKKDLRRHVLTHTNEKPFSCHLCGQRFNRNGHLKFHIQRLHGPEGKSREPPGPAGPPTRTIILNGDEDALATLQSALQAGQAVLTPERLQQALGQDHIIVAQEQAVTDQEETAYIQEITTADGQTVQQLVTADNQVQYIISQEGMHLLPQEYVVVPQGHHIEVQEGQIAHIQYEPAVPFLPEPQIQYVPVAPGQRLVTQAQLESAVTAVADAARELFGAEEEEGPDPVRRLQHQGVEYDVIALTDG</sequence>
<feature type="compositionally biased region" description="Basic residues" evidence="6">
    <location>
        <begin position="175"/>
        <end position="185"/>
    </location>
</feature>
<dbReference type="SUPFAM" id="SSF57667">
    <property type="entry name" value="beta-beta-alpha zinc fingers"/>
    <property type="match status" value="6"/>
</dbReference>
<dbReference type="GO" id="GO:0008270">
    <property type="term" value="F:zinc ion binding"/>
    <property type="evidence" value="ECO:0007669"/>
    <property type="project" value="UniProtKB-KW"/>
</dbReference>
<dbReference type="Proteomes" id="UP000002279">
    <property type="component" value="Unplaced"/>
</dbReference>
<dbReference type="FunFam" id="3.30.160.60:FF:000444">
    <property type="entry name" value="Zinc finger protein 335"/>
    <property type="match status" value="1"/>
</dbReference>
<feature type="compositionally biased region" description="Low complexity" evidence="6">
    <location>
        <begin position="720"/>
        <end position="730"/>
    </location>
</feature>
<feature type="domain" description="C2H2-type" evidence="7">
    <location>
        <begin position="556"/>
        <end position="584"/>
    </location>
</feature>
<feature type="compositionally biased region" description="Gly residues" evidence="6">
    <location>
        <begin position="74"/>
        <end position="83"/>
    </location>
</feature>
<evidence type="ECO:0000313" key="8">
    <source>
        <dbReference type="Ensembl" id="ENSOANP00000038809.1"/>
    </source>
</evidence>
<feature type="region of interest" description="Disordered" evidence="6">
    <location>
        <begin position="61"/>
        <end position="145"/>
    </location>
</feature>
<feature type="compositionally biased region" description="Basic and acidic residues" evidence="6">
    <location>
        <begin position="741"/>
        <end position="752"/>
    </location>
</feature>
<feature type="region of interest" description="Disordered" evidence="6">
    <location>
        <begin position="720"/>
        <end position="779"/>
    </location>
</feature>
<evidence type="ECO:0000256" key="4">
    <source>
        <dbReference type="ARBA" id="ARBA00022833"/>
    </source>
</evidence>
<keyword evidence="3 5" id="KW-0863">Zinc-finger</keyword>
<dbReference type="GeneTree" id="ENSGT00940000158508"/>
<evidence type="ECO:0000259" key="7">
    <source>
        <dbReference type="PROSITE" id="PS50157"/>
    </source>
</evidence>
<keyword evidence="1" id="KW-0479">Metal-binding</keyword>
<dbReference type="FunFam" id="3.30.160.60:FF:000930">
    <property type="entry name" value="Zinc finger protein 335"/>
    <property type="match status" value="1"/>
</dbReference>
<dbReference type="Pfam" id="PF00096">
    <property type="entry name" value="zf-C2H2"/>
    <property type="match status" value="1"/>
</dbReference>
<gene>
    <name evidence="8" type="primary">ZNF335</name>
</gene>
<evidence type="ECO:0000256" key="5">
    <source>
        <dbReference type="PROSITE-ProRule" id="PRU00042"/>
    </source>
</evidence>
<feature type="domain" description="C2H2-type" evidence="7">
    <location>
        <begin position="402"/>
        <end position="429"/>
    </location>
</feature>
<dbReference type="PROSITE" id="PS50157">
    <property type="entry name" value="ZINC_FINGER_C2H2_2"/>
    <property type="match status" value="9"/>
</dbReference>
<keyword evidence="4" id="KW-0862">Zinc</keyword>
<dbReference type="Pfam" id="PF13894">
    <property type="entry name" value="zf-C2H2_4"/>
    <property type="match status" value="1"/>
</dbReference>
<feature type="compositionally biased region" description="Basic and acidic residues" evidence="6">
    <location>
        <begin position="613"/>
        <end position="625"/>
    </location>
</feature>
<evidence type="ECO:0000256" key="1">
    <source>
        <dbReference type="ARBA" id="ARBA00022723"/>
    </source>
</evidence>
<dbReference type="InterPro" id="IPR050688">
    <property type="entry name" value="Zinc_finger/UBP_domain"/>
</dbReference>
<keyword evidence="9" id="KW-1185">Reference proteome</keyword>
<evidence type="ECO:0000256" key="3">
    <source>
        <dbReference type="ARBA" id="ARBA00022771"/>
    </source>
</evidence>
<feature type="domain" description="C2H2-type" evidence="7">
    <location>
        <begin position="469"/>
        <end position="496"/>
    </location>
</feature>
<organism evidence="8 9">
    <name type="scientific">Ornithorhynchus anatinus</name>
    <name type="common">Duckbill platypus</name>
    <dbReference type="NCBI Taxonomy" id="9258"/>
    <lineage>
        <taxon>Eukaryota</taxon>
        <taxon>Metazoa</taxon>
        <taxon>Chordata</taxon>
        <taxon>Craniata</taxon>
        <taxon>Vertebrata</taxon>
        <taxon>Euteleostomi</taxon>
        <taxon>Mammalia</taxon>
        <taxon>Monotremata</taxon>
        <taxon>Ornithorhynchidae</taxon>
        <taxon>Ornithorhynchus</taxon>
    </lineage>
</organism>
<feature type="compositionally biased region" description="Low complexity" evidence="6">
    <location>
        <begin position="104"/>
        <end position="131"/>
    </location>
</feature>
<feature type="compositionally biased region" description="Acidic residues" evidence="6">
    <location>
        <begin position="204"/>
        <end position="239"/>
    </location>
</feature>
<accession>A0A6I8NDK8</accession>
<feature type="domain" description="C2H2-type" evidence="7">
    <location>
        <begin position="528"/>
        <end position="555"/>
    </location>
</feature>
<evidence type="ECO:0000313" key="9">
    <source>
        <dbReference type="Proteomes" id="UP000002279"/>
    </source>
</evidence>
<feature type="region of interest" description="Disordered" evidence="6">
    <location>
        <begin position="172"/>
        <end position="362"/>
    </location>
</feature>
<feature type="domain" description="C2H2-type" evidence="7">
    <location>
        <begin position="497"/>
        <end position="519"/>
    </location>
</feature>
<dbReference type="AlphaFoldDB" id="A0A6I8NDK8"/>
<feature type="compositionally biased region" description="Basic residues" evidence="6">
    <location>
        <begin position="757"/>
        <end position="771"/>
    </location>
</feature>
<name>A0A6I8NDK8_ORNAN</name>
<dbReference type="PANTHER" id="PTHR24403">
    <property type="entry name" value="ZINC FINGER PROTEIN"/>
    <property type="match status" value="1"/>
</dbReference>
<reference evidence="8" key="1">
    <citation type="submission" date="2025-08" db="UniProtKB">
        <authorList>
            <consortium name="Ensembl"/>
        </authorList>
    </citation>
    <scope>IDENTIFICATION</scope>
    <source>
        <strain evidence="8">Glennie</strain>
    </source>
</reference>
<reference evidence="8" key="2">
    <citation type="submission" date="2025-09" db="UniProtKB">
        <authorList>
            <consortium name="Ensembl"/>
        </authorList>
    </citation>
    <scope>IDENTIFICATION</scope>
    <source>
        <strain evidence="8">Glennie</strain>
    </source>
</reference>
<feature type="domain" description="C2H2-type" evidence="7">
    <location>
        <begin position="430"/>
        <end position="457"/>
    </location>
</feature>
<dbReference type="PROSITE" id="PS00028">
    <property type="entry name" value="ZINC_FINGER_C2H2_1"/>
    <property type="match status" value="5"/>
</dbReference>
<evidence type="ECO:0000256" key="6">
    <source>
        <dbReference type="SAM" id="MobiDB-lite"/>
    </source>
</evidence>
<evidence type="ECO:0000256" key="2">
    <source>
        <dbReference type="ARBA" id="ARBA00022737"/>
    </source>
</evidence>
<keyword evidence="2" id="KW-0677">Repeat</keyword>
<dbReference type="Bgee" id="ENSOANG00000045138">
    <property type="expression patterns" value="Expressed in heart and 7 other cell types or tissues"/>
</dbReference>
<feature type="region of interest" description="Disordered" evidence="6">
    <location>
        <begin position="1"/>
        <end position="48"/>
    </location>
</feature>
<feature type="compositionally biased region" description="Basic residues" evidence="6">
    <location>
        <begin position="333"/>
        <end position="347"/>
    </location>
</feature>
<dbReference type="InterPro" id="IPR036236">
    <property type="entry name" value="Znf_C2H2_sf"/>
</dbReference>
<feature type="compositionally biased region" description="Basic residues" evidence="6">
    <location>
        <begin position="252"/>
        <end position="262"/>
    </location>
</feature>
<dbReference type="InterPro" id="IPR013087">
    <property type="entry name" value="Znf_C2H2_type"/>
</dbReference>
<feature type="compositionally biased region" description="Basic and acidic residues" evidence="6">
    <location>
        <begin position="86"/>
        <end position="101"/>
    </location>
</feature>
<proteinExistence type="predicted"/>
<feature type="compositionally biased region" description="Low complexity" evidence="6">
    <location>
        <begin position="270"/>
        <end position="299"/>
    </location>
</feature>
<feature type="domain" description="C2H2-type" evidence="7">
    <location>
        <begin position="372"/>
        <end position="399"/>
    </location>
</feature>
<dbReference type="PANTHER" id="PTHR24403:SF36">
    <property type="entry name" value="ZINC FINGER PROTEIN 335"/>
    <property type="match status" value="1"/>
</dbReference>
<feature type="domain" description="C2H2-type" evidence="7">
    <location>
        <begin position="802"/>
        <end position="830"/>
    </location>
</feature>
<feature type="domain" description="C2H2-type" evidence="7">
    <location>
        <begin position="774"/>
        <end position="801"/>
    </location>
</feature>